<reference evidence="1 2" key="1">
    <citation type="submission" date="2019-02" db="EMBL/GenBank/DDBJ databases">
        <title>Genomic Encyclopedia of Type Strains, Phase IV (KMG-IV): sequencing the most valuable type-strain genomes for metagenomic binning, comparative biology and taxonomic classification.</title>
        <authorList>
            <person name="Goeker M."/>
        </authorList>
    </citation>
    <scope>NUCLEOTIDE SEQUENCE [LARGE SCALE GENOMIC DNA]</scope>
    <source>
        <strain evidence="1 2">DSM 18116</strain>
    </source>
</reference>
<dbReference type="EMBL" id="SGXA01000007">
    <property type="protein sequence ID" value="RZS63997.1"/>
    <property type="molecule type" value="Genomic_DNA"/>
</dbReference>
<keyword evidence="2" id="KW-1185">Reference proteome</keyword>
<accession>A0A4Q7M9Q7</accession>
<proteinExistence type="predicted"/>
<dbReference type="SUPFAM" id="SSF88946">
    <property type="entry name" value="Sigma2 domain of RNA polymerase sigma factors"/>
    <property type="match status" value="1"/>
</dbReference>
<evidence type="ECO:0000313" key="1">
    <source>
        <dbReference type="EMBL" id="RZS63997.1"/>
    </source>
</evidence>
<dbReference type="AlphaFoldDB" id="A0A4Q7M9Q7"/>
<sequence length="151" mass="18050">MSHRNSNTDEIVQQFRSGNADTFAIIFHQFYLEILFFAKQILDRPREAERIVENTFIDLWKSHTQFENWKAIKAYLYKNVRDACFGMIEIGQKGIKDDGLSVYVWRDATQFMEKELSRPGIWRELSYNPTENLPPLAKEYFQQLKQEKFKN</sequence>
<dbReference type="InterPro" id="IPR013325">
    <property type="entry name" value="RNA_pol_sigma_r2"/>
</dbReference>
<dbReference type="GO" id="GO:0006352">
    <property type="term" value="P:DNA-templated transcription initiation"/>
    <property type="evidence" value="ECO:0007669"/>
    <property type="project" value="InterPro"/>
</dbReference>
<evidence type="ECO:0008006" key="3">
    <source>
        <dbReference type="Google" id="ProtNLM"/>
    </source>
</evidence>
<organism evidence="1 2">
    <name type="scientific">Pseudobacter ginsenosidimutans</name>
    <dbReference type="NCBI Taxonomy" id="661488"/>
    <lineage>
        <taxon>Bacteria</taxon>
        <taxon>Pseudomonadati</taxon>
        <taxon>Bacteroidota</taxon>
        <taxon>Chitinophagia</taxon>
        <taxon>Chitinophagales</taxon>
        <taxon>Chitinophagaceae</taxon>
        <taxon>Pseudobacter</taxon>
    </lineage>
</organism>
<dbReference type="OrthoDB" id="1120819at2"/>
<name>A0A4Q7M9Q7_9BACT</name>
<gene>
    <name evidence="1" type="ORF">EV199_6097</name>
</gene>
<comment type="caution">
    <text evidence="1">The sequence shown here is derived from an EMBL/GenBank/DDBJ whole genome shotgun (WGS) entry which is preliminary data.</text>
</comment>
<evidence type="ECO:0000313" key="2">
    <source>
        <dbReference type="Proteomes" id="UP000293874"/>
    </source>
</evidence>
<dbReference type="Gene3D" id="1.10.1740.10">
    <property type="match status" value="1"/>
</dbReference>
<dbReference type="Proteomes" id="UP000293874">
    <property type="component" value="Unassembled WGS sequence"/>
</dbReference>
<dbReference type="GO" id="GO:0003700">
    <property type="term" value="F:DNA-binding transcription factor activity"/>
    <property type="evidence" value="ECO:0007669"/>
    <property type="project" value="InterPro"/>
</dbReference>
<dbReference type="RefSeq" id="WP_130544561.1">
    <property type="nucleotide sequence ID" value="NZ_CP042431.1"/>
</dbReference>
<protein>
    <recommendedName>
        <fullName evidence="3">RNA polymerase sigma-70 factor (ECF subfamily)</fullName>
    </recommendedName>
</protein>